<gene>
    <name evidence="2" type="ORF">PLEPLA_LOCUS21440</name>
</gene>
<proteinExistence type="predicted"/>
<sequence length="127" mass="13458">MSGCMKVSHGLCSEDASVIDPACVRSRPGCCGSRGRGEAGEAGCSGGVRHELRTEPKPFTARDGAVRPGRDSLPPGPESLREPPLGLRCADPVEMPDRAGLHVIRLRARHGCCVRNVDGEGDEKSFH</sequence>
<comment type="caution">
    <text evidence="2">The sequence shown here is derived from an EMBL/GenBank/DDBJ whole genome shotgun (WGS) entry which is preliminary data.</text>
</comment>
<evidence type="ECO:0000313" key="3">
    <source>
        <dbReference type="Proteomes" id="UP001153269"/>
    </source>
</evidence>
<dbReference type="EMBL" id="CADEAL010001557">
    <property type="protein sequence ID" value="CAB1433350.1"/>
    <property type="molecule type" value="Genomic_DNA"/>
</dbReference>
<protein>
    <submittedName>
        <fullName evidence="2">Uncharacterized protein</fullName>
    </submittedName>
</protein>
<dbReference type="AlphaFoldDB" id="A0A9N7YJ41"/>
<dbReference type="Proteomes" id="UP001153269">
    <property type="component" value="Unassembled WGS sequence"/>
</dbReference>
<reference evidence="2" key="1">
    <citation type="submission" date="2020-03" db="EMBL/GenBank/DDBJ databases">
        <authorList>
            <person name="Weist P."/>
        </authorList>
    </citation>
    <scope>NUCLEOTIDE SEQUENCE</scope>
</reference>
<feature type="region of interest" description="Disordered" evidence="1">
    <location>
        <begin position="31"/>
        <end position="85"/>
    </location>
</feature>
<evidence type="ECO:0000256" key="1">
    <source>
        <dbReference type="SAM" id="MobiDB-lite"/>
    </source>
</evidence>
<evidence type="ECO:0000313" key="2">
    <source>
        <dbReference type="EMBL" id="CAB1433350.1"/>
    </source>
</evidence>
<keyword evidence="3" id="KW-1185">Reference proteome</keyword>
<organism evidence="2 3">
    <name type="scientific">Pleuronectes platessa</name>
    <name type="common">European plaice</name>
    <dbReference type="NCBI Taxonomy" id="8262"/>
    <lineage>
        <taxon>Eukaryota</taxon>
        <taxon>Metazoa</taxon>
        <taxon>Chordata</taxon>
        <taxon>Craniata</taxon>
        <taxon>Vertebrata</taxon>
        <taxon>Euteleostomi</taxon>
        <taxon>Actinopterygii</taxon>
        <taxon>Neopterygii</taxon>
        <taxon>Teleostei</taxon>
        <taxon>Neoteleostei</taxon>
        <taxon>Acanthomorphata</taxon>
        <taxon>Carangaria</taxon>
        <taxon>Pleuronectiformes</taxon>
        <taxon>Pleuronectoidei</taxon>
        <taxon>Pleuronectidae</taxon>
        <taxon>Pleuronectes</taxon>
    </lineage>
</organism>
<accession>A0A9N7YJ41</accession>
<name>A0A9N7YJ41_PLEPL</name>